<dbReference type="PANTHER" id="PTHR35176:SF11">
    <property type="entry name" value="PYRIDOXAMINE 5'-PHOSPHATE OXIDASE FAMILY PROTEIN"/>
    <property type="match status" value="1"/>
</dbReference>
<organism evidence="3">
    <name type="scientific">hydrothermal vent metagenome</name>
    <dbReference type="NCBI Taxonomy" id="652676"/>
    <lineage>
        <taxon>unclassified sequences</taxon>
        <taxon>metagenomes</taxon>
        <taxon>ecological metagenomes</taxon>
    </lineage>
</organism>
<dbReference type="AlphaFoldDB" id="A0A3B0SLK8"/>
<proteinExistence type="predicted"/>
<dbReference type="Gene3D" id="2.30.110.10">
    <property type="entry name" value="Electron Transport, Fmn-binding Protein, Chain A"/>
    <property type="match status" value="1"/>
</dbReference>
<dbReference type="Pfam" id="PF01243">
    <property type="entry name" value="PNPOx_N"/>
    <property type="match status" value="1"/>
</dbReference>
<dbReference type="InterPro" id="IPR019965">
    <property type="entry name" value="PPOX_F420-dep_Rv2061_put"/>
</dbReference>
<dbReference type="InterPro" id="IPR012349">
    <property type="entry name" value="Split_barrel_FMN-bd"/>
</dbReference>
<protein>
    <recommendedName>
        <fullName evidence="2">Pyridoxamine 5'-phosphate oxidase N-terminal domain-containing protein</fullName>
    </recommendedName>
</protein>
<dbReference type="GO" id="GO:0005829">
    <property type="term" value="C:cytosol"/>
    <property type="evidence" value="ECO:0007669"/>
    <property type="project" value="TreeGrafter"/>
</dbReference>
<feature type="domain" description="Pyridoxamine 5'-phosphate oxidase N-terminal" evidence="2">
    <location>
        <begin position="3"/>
        <end position="104"/>
    </location>
</feature>
<keyword evidence="1" id="KW-0560">Oxidoreductase</keyword>
<evidence type="ECO:0000259" key="2">
    <source>
        <dbReference type="Pfam" id="PF01243"/>
    </source>
</evidence>
<dbReference type="EMBL" id="UOEK01000346">
    <property type="protein sequence ID" value="VAW06318.1"/>
    <property type="molecule type" value="Genomic_DNA"/>
</dbReference>
<evidence type="ECO:0000256" key="1">
    <source>
        <dbReference type="ARBA" id="ARBA00023002"/>
    </source>
</evidence>
<reference evidence="3" key="1">
    <citation type="submission" date="2018-06" db="EMBL/GenBank/DDBJ databases">
        <authorList>
            <person name="Zhirakovskaya E."/>
        </authorList>
    </citation>
    <scope>NUCLEOTIDE SEQUENCE</scope>
</reference>
<gene>
    <name evidence="3" type="ORF">MNBD_ACTINO02-2915</name>
</gene>
<sequence>MTLADERYVALTTFKKDGTPKPVPVWPVDAGDGRVGFITSSHTWKVKRMLNNANVQLQPSNARGQVKDGTEPVAGTAKVVNGATFEAMNKKVKKKYGYQLKIINFMHGIPGAKTGHANDRAVIITLDNG</sequence>
<name>A0A3B0SLK8_9ZZZZ</name>
<dbReference type="GO" id="GO:0070967">
    <property type="term" value="F:coenzyme F420 binding"/>
    <property type="evidence" value="ECO:0007669"/>
    <property type="project" value="TreeGrafter"/>
</dbReference>
<evidence type="ECO:0000313" key="3">
    <source>
        <dbReference type="EMBL" id="VAW06318.1"/>
    </source>
</evidence>
<dbReference type="InterPro" id="IPR011576">
    <property type="entry name" value="Pyridox_Oxase_N"/>
</dbReference>
<dbReference type="PANTHER" id="PTHR35176">
    <property type="entry name" value="HEME OXYGENASE HI_0854-RELATED"/>
    <property type="match status" value="1"/>
</dbReference>
<dbReference type="GO" id="GO:0016627">
    <property type="term" value="F:oxidoreductase activity, acting on the CH-CH group of donors"/>
    <property type="evidence" value="ECO:0007669"/>
    <property type="project" value="TreeGrafter"/>
</dbReference>
<dbReference type="SUPFAM" id="SSF50475">
    <property type="entry name" value="FMN-binding split barrel"/>
    <property type="match status" value="1"/>
</dbReference>
<dbReference type="NCBIfam" id="TIGR03666">
    <property type="entry name" value="Rv2061_F420"/>
    <property type="match status" value="1"/>
</dbReference>
<accession>A0A3B0SLK8</accession>
<dbReference type="InterPro" id="IPR052019">
    <property type="entry name" value="F420H2_bilvrd_red/Heme_oxyg"/>
</dbReference>